<accession>A0ABQ5EIR3</accession>
<keyword evidence="3" id="KW-1185">Reference proteome</keyword>
<evidence type="ECO:0000313" key="3">
    <source>
        <dbReference type="Proteomes" id="UP001151760"/>
    </source>
</evidence>
<dbReference type="PRINTS" id="PR00081">
    <property type="entry name" value="GDHRDH"/>
</dbReference>
<organism evidence="2 3">
    <name type="scientific">Tanacetum coccineum</name>
    <dbReference type="NCBI Taxonomy" id="301880"/>
    <lineage>
        <taxon>Eukaryota</taxon>
        <taxon>Viridiplantae</taxon>
        <taxon>Streptophyta</taxon>
        <taxon>Embryophyta</taxon>
        <taxon>Tracheophyta</taxon>
        <taxon>Spermatophyta</taxon>
        <taxon>Magnoliopsida</taxon>
        <taxon>eudicotyledons</taxon>
        <taxon>Gunneridae</taxon>
        <taxon>Pentapetalae</taxon>
        <taxon>asterids</taxon>
        <taxon>campanulids</taxon>
        <taxon>Asterales</taxon>
        <taxon>Asteraceae</taxon>
        <taxon>Asteroideae</taxon>
        <taxon>Anthemideae</taxon>
        <taxon>Anthemidinae</taxon>
        <taxon>Tanacetum</taxon>
    </lineage>
</organism>
<dbReference type="PANTHER" id="PTHR45267:SF2">
    <property type="entry name" value="NADPH-DEPENDENT PTERIN ALDEHYDE REDUCTASE"/>
    <property type="match status" value="1"/>
</dbReference>
<dbReference type="InterPro" id="IPR020904">
    <property type="entry name" value="Sc_DH/Rdtase_CS"/>
</dbReference>
<comment type="similarity">
    <text evidence="1">Belongs to the short-chain dehydrogenases/reductases (SDR) family.</text>
</comment>
<comment type="caution">
    <text evidence="2">The sequence shown here is derived from an EMBL/GenBank/DDBJ whole genome shotgun (WGS) entry which is preliminary data.</text>
</comment>
<sequence length="319" mass="34092">MATTVGKAVMNGGGGGGQKKTVLITGVSRGLGKALAIEMAKRGHFVIGASRSQPSLLSQLPDHLFFTADVSSNSSVQELARAVMEKKGVPDIIGTINKNNRLWEVPEEEFNTVIDTNIKGIANMLRHFIPLMIEKKQGVIVNMSSGWGRSAAAQVAPYCASKWAVEGLTKSVAKEVPSGMAIVALNPGVINTDMLASCFGSSSSLYQAPDSWAPKAADMILNLTMADNGSSLSILSLKGGAGGKRFGVRRLPEFDPEPTSPFSVGSLFLRLWPLLEPNLPRFEGPLEAESKADLQSSPDDWAPFLGDSVINKKYMLRCE</sequence>
<reference evidence="2" key="2">
    <citation type="submission" date="2022-01" db="EMBL/GenBank/DDBJ databases">
        <authorList>
            <person name="Yamashiro T."/>
            <person name="Shiraishi A."/>
            <person name="Satake H."/>
            <person name="Nakayama K."/>
        </authorList>
    </citation>
    <scope>NUCLEOTIDE SEQUENCE</scope>
</reference>
<dbReference type="PRINTS" id="PR00080">
    <property type="entry name" value="SDRFAMILY"/>
</dbReference>
<dbReference type="SUPFAM" id="SSF51735">
    <property type="entry name" value="NAD(P)-binding Rossmann-fold domains"/>
    <property type="match status" value="1"/>
</dbReference>
<proteinExistence type="inferred from homology"/>
<name>A0ABQ5EIR3_9ASTR</name>
<gene>
    <name evidence="2" type="ORF">Tco_0976947</name>
</gene>
<dbReference type="InterPro" id="IPR053241">
    <property type="entry name" value="NADPH_pterin_aldehyde_rdct"/>
</dbReference>
<protein>
    <submittedName>
        <fullName evidence="2">NADPH-dependent pterin aldehyde reductase</fullName>
    </submittedName>
</protein>
<dbReference type="PROSITE" id="PS00061">
    <property type="entry name" value="ADH_SHORT"/>
    <property type="match status" value="1"/>
</dbReference>
<dbReference type="InterPro" id="IPR002347">
    <property type="entry name" value="SDR_fam"/>
</dbReference>
<dbReference type="CDD" id="cd05233">
    <property type="entry name" value="SDR_c"/>
    <property type="match status" value="1"/>
</dbReference>
<dbReference type="InterPro" id="IPR036291">
    <property type="entry name" value="NAD(P)-bd_dom_sf"/>
</dbReference>
<evidence type="ECO:0000256" key="1">
    <source>
        <dbReference type="RuleBase" id="RU000363"/>
    </source>
</evidence>
<dbReference type="EMBL" id="BQNB010016351">
    <property type="protein sequence ID" value="GJT50790.1"/>
    <property type="molecule type" value="Genomic_DNA"/>
</dbReference>
<evidence type="ECO:0000313" key="2">
    <source>
        <dbReference type="EMBL" id="GJT50790.1"/>
    </source>
</evidence>
<dbReference type="Pfam" id="PF00106">
    <property type="entry name" value="adh_short"/>
    <property type="match status" value="1"/>
</dbReference>
<dbReference type="PANTHER" id="PTHR45267">
    <property type="match status" value="1"/>
</dbReference>
<reference evidence="2" key="1">
    <citation type="journal article" date="2022" name="Int. J. Mol. Sci.">
        <title>Draft Genome of Tanacetum Coccineum: Genomic Comparison of Closely Related Tanacetum-Family Plants.</title>
        <authorList>
            <person name="Yamashiro T."/>
            <person name="Shiraishi A."/>
            <person name="Nakayama K."/>
            <person name="Satake H."/>
        </authorList>
    </citation>
    <scope>NUCLEOTIDE SEQUENCE</scope>
</reference>
<dbReference type="Gene3D" id="3.40.50.720">
    <property type="entry name" value="NAD(P)-binding Rossmann-like Domain"/>
    <property type="match status" value="1"/>
</dbReference>
<dbReference type="Proteomes" id="UP001151760">
    <property type="component" value="Unassembled WGS sequence"/>
</dbReference>